<evidence type="ECO:0000256" key="1">
    <source>
        <dbReference type="SAM" id="MobiDB-lite"/>
    </source>
</evidence>
<feature type="region of interest" description="Disordered" evidence="1">
    <location>
        <begin position="1"/>
        <end position="78"/>
    </location>
</feature>
<feature type="compositionally biased region" description="Low complexity" evidence="1">
    <location>
        <begin position="50"/>
        <end position="63"/>
    </location>
</feature>
<keyword evidence="3" id="KW-1185">Reference proteome</keyword>
<name>A0ABN7VTC0_GIGMA</name>
<reference evidence="2 3" key="1">
    <citation type="submission" date="2021-06" db="EMBL/GenBank/DDBJ databases">
        <authorList>
            <person name="Kallberg Y."/>
            <person name="Tangrot J."/>
            <person name="Rosling A."/>
        </authorList>
    </citation>
    <scope>NUCLEOTIDE SEQUENCE [LARGE SCALE GENOMIC DNA]</scope>
    <source>
        <strain evidence="2 3">120-4 pot B 10/14</strain>
    </source>
</reference>
<feature type="compositionally biased region" description="Basic and acidic residues" evidence="1">
    <location>
        <begin position="1"/>
        <end position="44"/>
    </location>
</feature>
<feature type="non-terminal residue" evidence="2">
    <location>
        <position position="1"/>
    </location>
</feature>
<organism evidence="2 3">
    <name type="scientific">Gigaspora margarita</name>
    <dbReference type="NCBI Taxonomy" id="4874"/>
    <lineage>
        <taxon>Eukaryota</taxon>
        <taxon>Fungi</taxon>
        <taxon>Fungi incertae sedis</taxon>
        <taxon>Mucoromycota</taxon>
        <taxon>Glomeromycotina</taxon>
        <taxon>Glomeromycetes</taxon>
        <taxon>Diversisporales</taxon>
        <taxon>Gigasporaceae</taxon>
        <taxon>Gigaspora</taxon>
    </lineage>
</organism>
<sequence length="78" mass="9045">NPEEKQKDQEELPKDLKEAKKEPEDNYSKNIEKKELPEDSKEAENEPEDNNFIFSIASSSSLLDDNDNSEKETDENDE</sequence>
<feature type="compositionally biased region" description="Acidic residues" evidence="1">
    <location>
        <begin position="64"/>
        <end position="78"/>
    </location>
</feature>
<evidence type="ECO:0000313" key="2">
    <source>
        <dbReference type="EMBL" id="CAG8797042.1"/>
    </source>
</evidence>
<proteinExistence type="predicted"/>
<dbReference type="Proteomes" id="UP000789901">
    <property type="component" value="Unassembled WGS sequence"/>
</dbReference>
<protein>
    <submittedName>
        <fullName evidence="2">33087_t:CDS:1</fullName>
    </submittedName>
</protein>
<dbReference type="EMBL" id="CAJVQB010021436">
    <property type="protein sequence ID" value="CAG8797042.1"/>
    <property type="molecule type" value="Genomic_DNA"/>
</dbReference>
<accession>A0ABN7VTC0</accession>
<comment type="caution">
    <text evidence="2">The sequence shown here is derived from an EMBL/GenBank/DDBJ whole genome shotgun (WGS) entry which is preliminary data.</text>
</comment>
<evidence type="ECO:0000313" key="3">
    <source>
        <dbReference type="Proteomes" id="UP000789901"/>
    </source>
</evidence>
<gene>
    <name evidence="2" type="ORF">GMARGA_LOCUS22307</name>
</gene>